<dbReference type="Proteomes" id="UP001373714">
    <property type="component" value="Unassembled WGS sequence"/>
</dbReference>
<evidence type="ECO:0000313" key="3">
    <source>
        <dbReference type="EMBL" id="KAK6360953.1"/>
    </source>
</evidence>
<keyword evidence="2" id="KW-1133">Transmembrane helix</keyword>
<keyword evidence="2" id="KW-0812">Transmembrane</keyword>
<evidence type="ECO:0000256" key="2">
    <source>
        <dbReference type="SAM" id="Phobius"/>
    </source>
</evidence>
<sequence length="281" mass="31864">MTIYTRTYLPLGLALYFAIIGFAIPVNLPFLRFDSFSDLLDDLNVLHTDIQTQKIRPDLTGKDIQKLIAETKALEREMGSGSIPPYGLVAKAVMYFDFVRNLTEDFPLDIPASLGFLDEDWKYGPGKTKEILETAAEEVKQTEEEELLEEDGRLFVTPPETGYFPESDIKENEFHTAVSDPGFDAPSRNNDRVAGGGERGIGAKAWADVNPVQRYDNYEEEKQGDSVPRRVVRNLYEEEFKEEQMDPDQSSDDSNSDAELLWYRKFLGSDSDDDYRTPSSV</sequence>
<feature type="region of interest" description="Disordered" evidence="1">
    <location>
        <begin position="238"/>
        <end position="257"/>
    </location>
</feature>
<keyword evidence="4" id="KW-1185">Reference proteome</keyword>
<evidence type="ECO:0000313" key="4">
    <source>
        <dbReference type="Proteomes" id="UP001373714"/>
    </source>
</evidence>
<comment type="caution">
    <text evidence="3">The sequence shown here is derived from an EMBL/GenBank/DDBJ whole genome shotgun (WGS) entry which is preliminary data.</text>
</comment>
<reference evidence="3 4" key="1">
    <citation type="submission" date="2019-10" db="EMBL/GenBank/DDBJ databases">
        <authorList>
            <person name="Palmer J.M."/>
        </authorList>
    </citation>
    <scope>NUCLEOTIDE SEQUENCE [LARGE SCALE GENOMIC DNA]</scope>
    <source>
        <strain evidence="3 4">TWF730</strain>
    </source>
</reference>
<organism evidence="3 4">
    <name type="scientific">Orbilia blumenaviensis</name>
    <dbReference type="NCBI Taxonomy" id="1796055"/>
    <lineage>
        <taxon>Eukaryota</taxon>
        <taxon>Fungi</taxon>
        <taxon>Dikarya</taxon>
        <taxon>Ascomycota</taxon>
        <taxon>Pezizomycotina</taxon>
        <taxon>Orbiliomycetes</taxon>
        <taxon>Orbiliales</taxon>
        <taxon>Orbiliaceae</taxon>
        <taxon>Orbilia</taxon>
    </lineage>
</organism>
<dbReference type="EMBL" id="JAVHNS010000003">
    <property type="protein sequence ID" value="KAK6360953.1"/>
    <property type="molecule type" value="Genomic_DNA"/>
</dbReference>
<protein>
    <submittedName>
        <fullName evidence="3">Uncharacterized protein</fullName>
    </submittedName>
</protein>
<feature type="transmembrane region" description="Helical" evidence="2">
    <location>
        <begin position="7"/>
        <end position="28"/>
    </location>
</feature>
<name>A0AAV9VGM5_9PEZI</name>
<keyword evidence="2" id="KW-0472">Membrane</keyword>
<dbReference type="AlphaFoldDB" id="A0AAV9VGM5"/>
<accession>A0AAV9VGM5</accession>
<feature type="compositionally biased region" description="Acidic residues" evidence="1">
    <location>
        <begin position="245"/>
        <end position="256"/>
    </location>
</feature>
<proteinExistence type="predicted"/>
<evidence type="ECO:0000256" key="1">
    <source>
        <dbReference type="SAM" id="MobiDB-lite"/>
    </source>
</evidence>
<gene>
    <name evidence="3" type="ORF">TWF730_007068</name>
</gene>